<name>A0AAD9SC41_PHOAM</name>
<evidence type="ECO:0000313" key="1">
    <source>
        <dbReference type="EMBL" id="KAK2604741.1"/>
    </source>
</evidence>
<sequence length="443" mass="49336">MSIRVSGQTCSQNVVWQSLYRNVRRKMFEIPVIQVLEKERYFTQHLLSLPDAIPYAPLGLSSVRIRTRVMSLTSNNMTYAKAGFLMKLWGIHPLPPSTPAPFNDATKYGRINCWGFAEVLDSTHPSVEKGSYLWGYLPIGTLPQDLILQKGEVPGQVFVKNDYRQDIFPMYNRYSIFPPNLGSSIEAKTESVAYDAIVRIMFETAYLVNRFVFTSDPKDTVSPEPGDAEWGPRMADIEGATIICLAPGSKVALSFVQELRHGQKKAVAKVIGAASNYSLEFVRGTGEYDEVISTSEEPSDVLIGVPDSAKIVLVDFGGRGGIAQKWAEAMSKTHREFLLMKCGLEISEESSSNVLAGFQQIQSVAPTYESMQINASDIRDRAIAKVGEERYFREFEEAWDTFKKDSIKGLKIHWGDGMEAVIKGWDSLAAGKAQPNEGLVYVI</sequence>
<evidence type="ECO:0000313" key="2">
    <source>
        <dbReference type="Proteomes" id="UP001265746"/>
    </source>
</evidence>
<dbReference type="EMBL" id="JAUJFL010000004">
    <property type="protein sequence ID" value="KAK2604741.1"/>
    <property type="molecule type" value="Genomic_DNA"/>
</dbReference>
<dbReference type="AlphaFoldDB" id="A0AAD9SC41"/>
<keyword evidence="2" id="KW-1185">Reference proteome</keyword>
<comment type="caution">
    <text evidence="1">The sequence shown here is derived from an EMBL/GenBank/DDBJ whole genome shotgun (WGS) entry which is preliminary data.</text>
</comment>
<organism evidence="1 2">
    <name type="scientific">Phomopsis amygdali</name>
    <name type="common">Fusicoccum amygdali</name>
    <dbReference type="NCBI Taxonomy" id="1214568"/>
    <lineage>
        <taxon>Eukaryota</taxon>
        <taxon>Fungi</taxon>
        <taxon>Dikarya</taxon>
        <taxon>Ascomycota</taxon>
        <taxon>Pezizomycotina</taxon>
        <taxon>Sordariomycetes</taxon>
        <taxon>Sordariomycetidae</taxon>
        <taxon>Diaporthales</taxon>
        <taxon>Diaporthaceae</taxon>
        <taxon>Diaporthe</taxon>
    </lineage>
</organism>
<dbReference type="InterPro" id="IPR021276">
    <property type="entry name" value="DUF2855"/>
</dbReference>
<proteinExistence type="predicted"/>
<dbReference type="Pfam" id="PF11017">
    <property type="entry name" value="DUF2855"/>
    <property type="match status" value="1"/>
</dbReference>
<gene>
    <name evidence="1" type="ORF">N8I77_007642</name>
</gene>
<reference evidence="1" key="1">
    <citation type="submission" date="2023-06" db="EMBL/GenBank/DDBJ databases">
        <authorList>
            <person name="Noh H."/>
        </authorList>
    </citation>
    <scope>NUCLEOTIDE SEQUENCE</scope>
    <source>
        <strain evidence="1">DUCC20226</strain>
    </source>
</reference>
<protein>
    <submittedName>
        <fullName evidence="1">Uncharacterized protein</fullName>
    </submittedName>
</protein>
<accession>A0AAD9SC41</accession>
<dbReference type="Proteomes" id="UP001265746">
    <property type="component" value="Unassembled WGS sequence"/>
</dbReference>